<evidence type="ECO:0000313" key="3">
    <source>
        <dbReference type="Proteomes" id="UP000253273"/>
    </source>
</evidence>
<keyword evidence="1" id="KW-1133">Transmembrane helix</keyword>
<dbReference type="AlphaFoldDB" id="A0A345DZ73"/>
<accession>A0A345DZ73</accession>
<proteinExistence type="predicted"/>
<feature type="transmembrane region" description="Helical" evidence="1">
    <location>
        <begin position="21"/>
        <end position="41"/>
    </location>
</feature>
<feature type="transmembrane region" description="Helical" evidence="1">
    <location>
        <begin position="47"/>
        <end position="65"/>
    </location>
</feature>
<gene>
    <name evidence="2" type="ORF">DU500_01715</name>
</gene>
<keyword evidence="3" id="KW-1185">Reference proteome</keyword>
<organism evidence="2 3">
    <name type="scientific">Haloplanus rubicundus</name>
    <dbReference type="NCBI Taxonomy" id="1547898"/>
    <lineage>
        <taxon>Archaea</taxon>
        <taxon>Methanobacteriati</taxon>
        <taxon>Methanobacteriota</taxon>
        <taxon>Stenosarchaea group</taxon>
        <taxon>Halobacteria</taxon>
        <taxon>Halobacteriales</taxon>
        <taxon>Haloferacaceae</taxon>
        <taxon>Haloplanus</taxon>
    </lineage>
</organism>
<reference evidence="2 3" key="1">
    <citation type="submission" date="2018-07" db="EMBL/GenBank/DDBJ databases">
        <title>Genome sequences of Haloplanus sp. CBA1113.</title>
        <authorList>
            <person name="Kim Y.B."/>
            <person name="Roh S.W."/>
        </authorList>
    </citation>
    <scope>NUCLEOTIDE SEQUENCE [LARGE SCALE GENOMIC DNA]</scope>
    <source>
        <strain evidence="2 3">CBA1113</strain>
    </source>
</reference>
<keyword evidence="1" id="KW-0812">Transmembrane</keyword>
<evidence type="ECO:0000313" key="2">
    <source>
        <dbReference type="EMBL" id="AXG05245.1"/>
    </source>
</evidence>
<evidence type="ECO:0000256" key="1">
    <source>
        <dbReference type="SAM" id="Phobius"/>
    </source>
</evidence>
<dbReference type="RefSeq" id="WP_114584396.1">
    <property type="nucleotide sequence ID" value="NZ_CP031150.1"/>
</dbReference>
<dbReference type="GeneID" id="37282062"/>
<protein>
    <submittedName>
        <fullName evidence="2">Uncharacterized protein</fullName>
    </submittedName>
</protein>
<sequence length="76" mass="7432">MGTRTYGADRLVPAGAPLDAVDTLLTGGGAVGLLLYVVALLLGHTEAATVGVGVGVACVLGTLTIRSAREAARALG</sequence>
<dbReference type="KEGG" id="haj:DU500_01715"/>
<dbReference type="Proteomes" id="UP000253273">
    <property type="component" value="Chromosome"/>
</dbReference>
<name>A0A345DZ73_9EURY</name>
<dbReference type="EMBL" id="CP031150">
    <property type="protein sequence ID" value="AXG05245.1"/>
    <property type="molecule type" value="Genomic_DNA"/>
</dbReference>
<keyword evidence="1" id="KW-0472">Membrane</keyword>